<name>A0A8T0ETJ2_ARGBR</name>
<evidence type="ECO:0000259" key="2">
    <source>
        <dbReference type="PROSITE" id="PS50144"/>
    </source>
</evidence>
<dbReference type="GO" id="GO:0030163">
    <property type="term" value="P:protein catabolic process"/>
    <property type="evidence" value="ECO:0007669"/>
    <property type="project" value="UniProtKB-ARBA"/>
</dbReference>
<evidence type="ECO:0000313" key="4">
    <source>
        <dbReference type="Proteomes" id="UP000807504"/>
    </source>
</evidence>
<dbReference type="PANTHER" id="PTHR24413">
    <property type="entry name" value="SPECKLE-TYPE POZ PROTEIN"/>
    <property type="match status" value="1"/>
</dbReference>
<comment type="caution">
    <text evidence="3">The sequence shown here is derived from an EMBL/GenBank/DDBJ whole genome shotgun (WGS) entry which is preliminary data.</text>
</comment>
<organism evidence="3 4">
    <name type="scientific">Argiope bruennichi</name>
    <name type="common">Wasp spider</name>
    <name type="synonym">Aranea bruennichi</name>
    <dbReference type="NCBI Taxonomy" id="94029"/>
    <lineage>
        <taxon>Eukaryota</taxon>
        <taxon>Metazoa</taxon>
        <taxon>Ecdysozoa</taxon>
        <taxon>Arthropoda</taxon>
        <taxon>Chelicerata</taxon>
        <taxon>Arachnida</taxon>
        <taxon>Araneae</taxon>
        <taxon>Araneomorphae</taxon>
        <taxon>Entelegynae</taxon>
        <taxon>Araneoidea</taxon>
        <taxon>Araneidae</taxon>
        <taxon>Argiope</taxon>
    </lineage>
</organism>
<dbReference type="InterPro" id="IPR000210">
    <property type="entry name" value="BTB/POZ_dom"/>
</dbReference>
<feature type="domain" description="MATH" evidence="2">
    <location>
        <begin position="7"/>
        <end position="138"/>
    </location>
</feature>
<dbReference type="Gene3D" id="3.30.710.10">
    <property type="entry name" value="Potassium Channel Kv1.1, Chain A"/>
    <property type="match status" value="1"/>
</dbReference>
<reference evidence="3" key="1">
    <citation type="journal article" date="2020" name="bioRxiv">
        <title>Chromosome-level reference genome of the European wasp spider Argiope bruennichi: a resource for studies on range expansion and evolutionary adaptation.</title>
        <authorList>
            <person name="Sheffer M.M."/>
            <person name="Hoppe A."/>
            <person name="Krehenwinkel H."/>
            <person name="Uhl G."/>
            <person name="Kuss A.W."/>
            <person name="Jensen L."/>
            <person name="Jensen C."/>
            <person name="Gillespie R.G."/>
            <person name="Hoff K.J."/>
            <person name="Prost S."/>
        </authorList>
    </citation>
    <scope>NUCLEOTIDE SEQUENCE</scope>
</reference>
<reference evidence="3" key="2">
    <citation type="submission" date="2020-06" db="EMBL/GenBank/DDBJ databases">
        <authorList>
            <person name="Sheffer M."/>
        </authorList>
    </citation>
    <scope>NUCLEOTIDE SEQUENCE</scope>
</reference>
<dbReference type="CDD" id="cd00121">
    <property type="entry name" value="MATH"/>
    <property type="match status" value="1"/>
</dbReference>
<dbReference type="InterPro" id="IPR008974">
    <property type="entry name" value="TRAF-like"/>
</dbReference>
<dbReference type="EMBL" id="JABXBU010002072">
    <property type="protein sequence ID" value="KAF8777726.1"/>
    <property type="molecule type" value="Genomic_DNA"/>
</dbReference>
<dbReference type="CDD" id="cd18186">
    <property type="entry name" value="BTB_POZ_ZBTB_KLHL-like"/>
    <property type="match status" value="1"/>
</dbReference>
<evidence type="ECO:0000259" key="1">
    <source>
        <dbReference type="PROSITE" id="PS50097"/>
    </source>
</evidence>
<sequence>MDKERKECIFLWFIENYSYCWHKNGGRLISPEFTDDDLEGTVWCLRLYPRGRTDKQPDSINLFLGRSLEDDGPEDFPLKFELALLAADGSPLISKEMEFTFKKRIGHGMSNLIRMDDVLLRRKAEFLPQDTLSVRCKIWRGEGEIKQVKQIAARTRIGIEEISFLHTVECFSTLESNQVKTIHITSPLQRGFDLSSSLYFSDGSCCKDKIVMEIAPTDENQILSKCTVSSVDKSGKLIKCGGTGSRLNTTKNGAQKLPLCLTKQDLLDKKSEYLPGDKLSLLCECYFSTGVEFEKIERIWFEMPSVVLNQLHDECHNKDGYNTSEKLSACASVSDDLKTIYNNQVYTDMKLKTKMKTFPAHKLVLCARSVVFKAMLSNDMKEHNTNCIEVDDLDDDTVHQLLLFLYSDVLRCR</sequence>
<dbReference type="PROSITE" id="PS50097">
    <property type="entry name" value="BTB"/>
    <property type="match status" value="1"/>
</dbReference>
<dbReference type="AlphaFoldDB" id="A0A8T0ETJ2"/>
<dbReference type="Pfam" id="PF22486">
    <property type="entry name" value="MATH_2"/>
    <property type="match status" value="1"/>
</dbReference>
<dbReference type="InterPro" id="IPR011333">
    <property type="entry name" value="SKP1/BTB/POZ_sf"/>
</dbReference>
<evidence type="ECO:0000313" key="3">
    <source>
        <dbReference type="EMBL" id="KAF8777726.1"/>
    </source>
</evidence>
<dbReference type="Pfam" id="PF00651">
    <property type="entry name" value="BTB"/>
    <property type="match status" value="1"/>
</dbReference>
<dbReference type="InterPro" id="IPR002083">
    <property type="entry name" value="MATH/TRAF_dom"/>
</dbReference>
<accession>A0A8T0ETJ2</accession>
<dbReference type="PROSITE" id="PS50144">
    <property type="entry name" value="MATH"/>
    <property type="match status" value="1"/>
</dbReference>
<proteinExistence type="predicted"/>
<dbReference type="Proteomes" id="UP000807504">
    <property type="component" value="Unassembled WGS sequence"/>
</dbReference>
<feature type="domain" description="BTB" evidence="1">
    <location>
        <begin position="347"/>
        <end position="413"/>
    </location>
</feature>
<dbReference type="Gene3D" id="2.60.210.10">
    <property type="entry name" value="Apoptosis, Tumor Necrosis Factor Receptor Associated Protein 2, Chain A"/>
    <property type="match status" value="1"/>
</dbReference>
<dbReference type="SUPFAM" id="SSF49599">
    <property type="entry name" value="TRAF domain-like"/>
    <property type="match status" value="1"/>
</dbReference>
<dbReference type="SUPFAM" id="SSF54695">
    <property type="entry name" value="POZ domain"/>
    <property type="match status" value="1"/>
</dbReference>
<gene>
    <name evidence="3" type="ORF">HNY73_014541</name>
</gene>
<protein>
    <submittedName>
        <fullName evidence="3">Speckle-type POZ protein-like like protein</fullName>
    </submittedName>
</protein>
<keyword evidence="4" id="KW-1185">Reference proteome</keyword>